<dbReference type="AlphaFoldDB" id="A0A918WHV0"/>
<comment type="caution">
    <text evidence="2">The sequence shown here is derived from an EMBL/GenBank/DDBJ whole genome shotgun (WGS) entry which is preliminary data.</text>
</comment>
<evidence type="ECO:0000313" key="2">
    <source>
        <dbReference type="EMBL" id="GHC52970.1"/>
    </source>
</evidence>
<proteinExistence type="predicted"/>
<dbReference type="InterPro" id="IPR007712">
    <property type="entry name" value="RelE/ParE_toxin"/>
</dbReference>
<reference evidence="2" key="1">
    <citation type="journal article" date="2014" name="Int. J. Syst. Evol. Microbiol.">
        <title>Complete genome sequence of Corynebacterium casei LMG S-19264T (=DSM 44701T), isolated from a smear-ripened cheese.</title>
        <authorList>
            <consortium name="US DOE Joint Genome Institute (JGI-PGF)"/>
            <person name="Walter F."/>
            <person name="Albersmeier A."/>
            <person name="Kalinowski J."/>
            <person name="Ruckert C."/>
        </authorList>
    </citation>
    <scope>NUCLEOTIDE SEQUENCE</scope>
    <source>
        <strain evidence="2">KCTC 23310</strain>
    </source>
</reference>
<dbReference type="Proteomes" id="UP000638981">
    <property type="component" value="Unassembled WGS sequence"/>
</dbReference>
<dbReference type="Pfam" id="PF05016">
    <property type="entry name" value="ParE_toxin"/>
    <property type="match status" value="1"/>
</dbReference>
<sequence>MKAPALEFSSRARRDLDEVRDWTIQNWSEGQWRAYYRGFAIAFRRIAADPDCGRPREPLGKGMRSLAYEKHLIFFAPVSDVGGAVVILRIIHQRRNFTALTYLDDLEG</sequence>
<name>A0A918WHV0_9RHOB</name>
<organism evidence="2 3">
    <name type="scientific">Neogemmobacter tilapiae</name>
    <dbReference type="NCBI Taxonomy" id="875041"/>
    <lineage>
        <taxon>Bacteria</taxon>
        <taxon>Pseudomonadati</taxon>
        <taxon>Pseudomonadota</taxon>
        <taxon>Alphaproteobacteria</taxon>
        <taxon>Rhodobacterales</taxon>
        <taxon>Paracoccaceae</taxon>
        <taxon>Neogemmobacter</taxon>
    </lineage>
</organism>
<reference evidence="2" key="2">
    <citation type="submission" date="2020-09" db="EMBL/GenBank/DDBJ databases">
        <authorList>
            <person name="Sun Q."/>
            <person name="Kim S."/>
        </authorList>
    </citation>
    <scope>NUCLEOTIDE SEQUENCE</scope>
    <source>
        <strain evidence="2">KCTC 23310</strain>
    </source>
</reference>
<protein>
    <submittedName>
        <fullName evidence="2">Plasmid stabilization protein ParE</fullName>
    </submittedName>
</protein>
<dbReference type="EMBL" id="BMYJ01000004">
    <property type="protein sequence ID" value="GHC52970.1"/>
    <property type="molecule type" value="Genomic_DNA"/>
</dbReference>
<evidence type="ECO:0000256" key="1">
    <source>
        <dbReference type="ARBA" id="ARBA00022649"/>
    </source>
</evidence>
<dbReference type="RefSeq" id="WP_189410972.1">
    <property type="nucleotide sequence ID" value="NZ_BMYJ01000004.1"/>
</dbReference>
<keyword evidence="1" id="KW-1277">Toxin-antitoxin system</keyword>
<accession>A0A918WHV0</accession>
<gene>
    <name evidence="2" type="ORF">GCM10007315_14460</name>
</gene>
<evidence type="ECO:0000313" key="3">
    <source>
        <dbReference type="Proteomes" id="UP000638981"/>
    </source>
</evidence>
<keyword evidence="3" id="KW-1185">Reference proteome</keyword>
<dbReference type="InterPro" id="IPR035093">
    <property type="entry name" value="RelE/ParE_toxin_dom_sf"/>
</dbReference>
<dbReference type="Gene3D" id="3.30.2310.20">
    <property type="entry name" value="RelE-like"/>
    <property type="match status" value="1"/>
</dbReference>